<accession>A0A9X2Z5X2</accession>
<reference evidence="1" key="1">
    <citation type="submission" date="2022-08" db="EMBL/GenBank/DDBJ databases">
        <title>Genomic Encyclopedia of Type Strains, Phase V (KMG-V): Genome sequencing to study the core and pangenomes of soil and plant-associated prokaryotes.</title>
        <authorList>
            <person name="Whitman W."/>
        </authorList>
    </citation>
    <scope>NUCLEOTIDE SEQUENCE</scope>
    <source>
        <strain evidence="1">SP2017</strain>
    </source>
</reference>
<dbReference type="Proteomes" id="UP001155010">
    <property type="component" value="Unassembled WGS sequence"/>
</dbReference>
<dbReference type="AlphaFoldDB" id="A0A9X2Z5X2"/>
<gene>
    <name evidence="1" type="ORF">GGP83_003408</name>
</gene>
<evidence type="ECO:0000313" key="2">
    <source>
        <dbReference type="Proteomes" id="UP001155010"/>
    </source>
</evidence>
<sequence length="29" mass="3136">MNRQVQALLALNPILYANQGLKTTPPQAA</sequence>
<dbReference type="EMBL" id="JANUBB010000027">
    <property type="protein sequence ID" value="MCS3953433.1"/>
    <property type="molecule type" value="Genomic_DNA"/>
</dbReference>
<evidence type="ECO:0000313" key="1">
    <source>
        <dbReference type="EMBL" id="MCS3953433.1"/>
    </source>
</evidence>
<protein>
    <submittedName>
        <fullName evidence="1">Uncharacterized protein</fullName>
    </submittedName>
</protein>
<name>A0A9X2Z5X2_9BACT</name>
<organism evidence="1 2">
    <name type="scientific">Salinibacter ruber</name>
    <dbReference type="NCBI Taxonomy" id="146919"/>
    <lineage>
        <taxon>Bacteria</taxon>
        <taxon>Pseudomonadati</taxon>
        <taxon>Rhodothermota</taxon>
        <taxon>Rhodothermia</taxon>
        <taxon>Rhodothermales</taxon>
        <taxon>Salinibacteraceae</taxon>
        <taxon>Salinibacter</taxon>
    </lineage>
</organism>
<proteinExistence type="predicted"/>
<comment type="caution">
    <text evidence="1">The sequence shown here is derived from an EMBL/GenBank/DDBJ whole genome shotgun (WGS) entry which is preliminary data.</text>
</comment>